<gene>
    <name evidence="1" type="primary">35</name>
    <name evidence="1" type="ORF">SEA_CALLINALLBARBZ_35</name>
</gene>
<accession>A0AA96K9Y6</accession>
<evidence type="ECO:0000313" key="2">
    <source>
        <dbReference type="Proteomes" id="UP001303520"/>
    </source>
</evidence>
<evidence type="ECO:0000313" key="1">
    <source>
        <dbReference type="EMBL" id="WNN93685.1"/>
    </source>
</evidence>
<keyword evidence="2" id="KW-1185">Reference proteome</keyword>
<organism evidence="1 2">
    <name type="scientific">Arthrobacter phage CallinAllBarbz</name>
    <dbReference type="NCBI Taxonomy" id="3077790"/>
    <lineage>
        <taxon>Viruses</taxon>
        <taxon>Duplodnaviria</taxon>
        <taxon>Heunggongvirae</taxon>
        <taxon>Uroviricota</taxon>
        <taxon>Caudoviricetes</taxon>
        <taxon>Casidaviridae</taxon>
        <taxon>Baileybluvirus</taxon>
        <taxon>Baileybluvirus callinallbarbz</taxon>
    </lineage>
</organism>
<dbReference type="EMBL" id="OR553891">
    <property type="protein sequence ID" value="WNN93685.1"/>
    <property type="molecule type" value="Genomic_DNA"/>
</dbReference>
<reference evidence="2" key="1">
    <citation type="submission" date="2024-05" db="EMBL/GenBank/DDBJ databases">
        <authorList>
            <person name="Garin V.P."/>
            <person name="Arshad I."/>
            <person name="Mak A."/>
            <person name="Orr M.A."/>
            <person name="Cho C."/>
            <person name="Kyla G.P."/>
            <person name="Liu J."/>
            <person name="Peri J.N."/>
            <person name="Esherick S.A."/>
            <person name="Shera S."/>
            <person name="Suani E."/>
            <person name="Faulkner C."/>
            <person name="Bonthala P."/>
            <person name="Wong M.A."/>
            <person name="Yao J."/>
            <person name="Santaolaya C."/>
            <person name="Santos E.A."/>
            <person name="Qin K."/>
            <person name="Yang E."/>
            <person name="Shao S.B."/>
            <person name="Moore J.P."/>
            <person name="Mathkour Y.H."/>
            <person name="Gallagher H.R."/>
            <person name="White L.T."/>
            <person name="Givan S.V."/>
            <person name="Chan R.W."/>
            <person name="Infante A."/>
            <person name="Anand S."/>
            <person name="Almeida T.I."/>
            <person name="De G.A."/>
            <person name="Trinh U.L."/>
            <person name="Bhatt K."/>
            <person name="Sanoyca A.J."/>
            <person name="Chong T."/>
            <person name="Liu R."/>
            <person name="Liang E."/>
            <person name="Castellanos S."/>
            <person name="Chang A.P."/>
            <person name="Stephenson J.C."/>
            <person name="Zorawik M."/>
            <person name="Garza D.R."/>
            <person name="Reddi K."/>
            <person name="Bouklas T."/>
            <person name="Freise A.C."/>
            <person name="Klyczek K."/>
            <person name="Ko C."/>
            <person name="Russell D.A."/>
            <person name="Jacobs-Sera D."/>
            <person name="Hatfull G.F."/>
        </authorList>
    </citation>
    <scope>NUCLEOTIDE SEQUENCE [LARGE SCALE GENOMIC DNA]</scope>
</reference>
<name>A0AA96K9Y6_9CAUD</name>
<dbReference type="Pfam" id="PF23835">
    <property type="entry name" value="DUF7205"/>
    <property type="match status" value="1"/>
</dbReference>
<protein>
    <submittedName>
        <fullName evidence="1">Uncharacterized protein</fullName>
    </submittedName>
</protein>
<dbReference type="Proteomes" id="UP001303520">
    <property type="component" value="Segment"/>
</dbReference>
<dbReference type="InterPro" id="IPR055629">
    <property type="entry name" value="DUF7205"/>
</dbReference>
<sequence>MSARDARGVEIQTGDVVVYTTGGRNWRRVIGRVVDIKTKVRVAEIDFLSKARYSWDNSAYWAASTSCVVVKLPYVEGRLNTEEAP</sequence>
<proteinExistence type="predicted"/>